<reference evidence="1" key="1">
    <citation type="submission" date="2019-01" db="EMBL/GenBank/DDBJ databases">
        <title>Genomic signatures and co-occurrence patterns of the ultra-small Saccharimodia (Patescibacteria phylum) suggest a symbiotic lifestyle.</title>
        <authorList>
            <person name="Lemos L."/>
            <person name="Medeiros J."/>
            <person name="Andreote F."/>
            <person name="Fernandes G."/>
            <person name="Varani A."/>
            <person name="Oliveira G."/>
            <person name="Pylro V."/>
        </authorList>
    </citation>
    <scope>NUCLEOTIDE SEQUENCE [LARGE SCALE GENOMIC DNA]</scope>
    <source>
        <strain evidence="1">AMD01</strain>
    </source>
</reference>
<evidence type="ECO:0000313" key="2">
    <source>
        <dbReference type="Proteomes" id="UP000289269"/>
    </source>
</evidence>
<dbReference type="EMBL" id="SCKW01000008">
    <property type="protein sequence ID" value="RWZ79517.1"/>
    <property type="molecule type" value="Genomic_DNA"/>
</dbReference>
<dbReference type="Gene3D" id="3.30.420.40">
    <property type="match status" value="2"/>
</dbReference>
<dbReference type="InterPro" id="IPR043129">
    <property type="entry name" value="ATPase_NBD"/>
</dbReference>
<sequence>MKLFTSVGDFFALDIGTTAVRVVQLEGGGNSWSLAKYGVSQVDIKISTSDAREDQKRLGEVITSVIGQSGIRTRNVVLGVPSNKMFATVVELPDMPAQELAGTIKYQAEQYIPMSIDEAKVDYAVLGKSLKDPTKNEVLLASVSNAFSESRLDLVEGLGLNVVAIEPDSVALARSLLPPATPDARLIMEVGDFATDIVMTYADAPRLVRSIPVGMQTLIKAACQNLNIQENQALQFILKFGLQPDRLEGQIFKALELTLDQFIGETVKSLKFFQTRYPSVPVGSMIMSDYGVTIPAFADYLAQKAGIRAQLGNPWQRVHVAQADQVKLQPLSAQFAVAIGLAQRSGV</sequence>
<dbReference type="InterPro" id="IPR005883">
    <property type="entry name" value="PilM"/>
</dbReference>
<comment type="caution">
    <text evidence="1">The sequence shown here is derived from an EMBL/GenBank/DDBJ whole genome shotgun (WGS) entry which is preliminary data.</text>
</comment>
<dbReference type="Gene3D" id="3.30.1490.300">
    <property type="match status" value="1"/>
</dbReference>
<protein>
    <submittedName>
        <fullName evidence="1">Type IV pilus assembly protein PilM</fullName>
    </submittedName>
</protein>
<dbReference type="Pfam" id="PF11104">
    <property type="entry name" value="PilM_2"/>
    <property type="match status" value="1"/>
</dbReference>
<dbReference type="InterPro" id="IPR050696">
    <property type="entry name" value="FtsA/MreB"/>
</dbReference>
<proteinExistence type="predicted"/>
<accession>A0A4Q0AJC0</accession>
<dbReference type="Proteomes" id="UP000289269">
    <property type="component" value="Unassembled WGS sequence"/>
</dbReference>
<organism evidence="1 2">
    <name type="scientific">Candidatus Chaera renei</name>
    <dbReference type="NCBI Taxonomy" id="2506947"/>
    <lineage>
        <taxon>Bacteria</taxon>
        <taxon>Candidatus Saccharimonadota</taxon>
        <taxon>Candidatus Saccharimonadia</taxon>
        <taxon>Candidatus Saccharimonadales</taxon>
        <taxon>Candidatus Saccharimonadaceae</taxon>
        <taxon>Candidatus Chaera</taxon>
    </lineage>
</organism>
<dbReference type="CDD" id="cd24049">
    <property type="entry name" value="ASKHA_NBD_PilM"/>
    <property type="match status" value="1"/>
</dbReference>
<name>A0A4Q0AJC0_9BACT</name>
<dbReference type="NCBIfam" id="TIGR01175">
    <property type="entry name" value="pilM"/>
    <property type="match status" value="1"/>
</dbReference>
<dbReference type="SUPFAM" id="SSF53067">
    <property type="entry name" value="Actin-like ATPase domain"/>
    <property type="match status" value="1"/>
</dbReference>
<gene>
    <name evidence="1" type="primary">pilM</name>
    <name evidence="1" type="ORF">EOT04_01235</name>
</gene>
<dbReference type="PANTHER" id="PTHR32432">
    <property type="entry name" value="CELL DIVISION PROTEIN FTSA-RELATED"/>
    <property type="match status" value="1"/>
</dbReference>
<keyword evidence="2" id="KW-1185">Reference proteome</keyword>
<dbReference type="PIRSF" id="PIRSF019169">
    <property type="entry name" value="PilM"/>
    <property type="match status" value="1"/>
</dbReference>
<dbReference type="PANTHER" id="PTHR32432:SF3">
    <property type="entry name" value="ETHANOLAMINE UTILIZATION PROTEIN EUTJ"/>
    <property type="match status" value="1"/>
</dbReference>
<evidence type="ECO:0000313" key="1">
    <source>
        <dbReference type="EMBL" id="RWZ79517.1"/>
    </source>
</evidence>
<dbReference type="AlphaFoldDB" id="A0A4Q0AJC0"/>